<dbReference type="Gene3D" id="1.10.287.4070">
    <property type="match status" value="1"/>
</dbReference>
<dbReference type="SMART" id="SM00931">
    <property type="entry name" value="NOSIC"/>
    <property type="match status" value="1"/>
</dbReference>
<dbReference type="GO" id="GO:0097526">
    <property type="term" value="C:spliceosomal tri-snRNP complex"/>
    <property type="evidence" value="ECO:0000318"/>
    <property type="project" value="GO_Central"/>
</dbReference>
<reference evidence="2 3" key="1">
    <citation type="journal article" date="2014" name="Nat. Genet.">
        <title>Genome sequence of the hot pepper provides insights into the evolution of pungency in Capsicum species.</title>
        <authorList>
            <person name="Kim S."/>
            <person name="Park M."/>
            <person name="Yeom S.I."/>
            <person name="Kim Y.M."/>
            <person name="Lee J.M."/>
            <person name="Lee H.A."/>
            <person name="Seo E."/>
            <person name="Choi J."/>
            <person name="Cheong K."/>
            <person name="Kim K.T."/>
            <person name="Jung K."/>
            <person name="Lee G.W."/>
            <person name="Oh S.K."/>
            <person name="Bae C."/>
            <person name="Kim S.B."/>
            <person name="Lee H.Y."/>
            <person name="Kim S.Y."/>
            <person name="Kim M.S."/>
            <person name="Kang B.C."/>
            <person name="Jo Y.D."/>
            <person name="Yang H.B."/>
            <person name="Jeong H.J."/>
            <person name="Kang W.H."/>
            <person name="Kwon J.K."/>
            <person name="Shin C."/>
            <person name="Lim J.Y."/>
            <person name="Park J.H."/>
            <person name="Huh J.H."/>
            <person name="Kim J.S."/>
            <person name="Kim B.D."/>
            <person name="Cohen O."/>
            <person name="Paran I."/>
            <person name="Suh M.C."/>
            <person name="Lee S.B."/>
            <person name="Kim Y.K."/>
            <person name="Shin Y."/>
            <person name="Noh S.J."/>
            <person name="Park J."/>
            <person name="Seo Y.S."/>
            <person name="Kwon S.Y."/>
            <person name="Kim H.A."/>
            <person name="Park J.M."/>
            <person name="Kim H.J."/>
            <person name="Choi S.B."/>
            <person name="Bosland P.W."/>
            <person name="Reeves G."/>
            <person name="Jo S.H."/>
            <person name="Lee B.W."/>
            <person name="Cho H.T."/>
            <person name="Choi H.S."/>
            <person name="Lee M.S."/>
            <person name="Yu Y."/>
            <person name="Do Choi Y."/>
            <person name="Park B.S."/>
            <person name="van Deynze A."/>
            <person name="Ashrafi H."/>
            <person name="Hill T."/>
            <person name="Kim W.T."/>
            <person name="Pai H.S."/>
            <person name="Ahn H.K."/>
            <person name="Yeam I."/>
            <person name="Giovannoni J.J."/>
            <person name="Rose J.K."/>
            <person name="Sorensen I."/>
            <person name="Lee S.J."/>
            <person name="Kim R.W."/>
            <person name="Choi I.Y."/>
            <person name="Choi B.S."/>
            <person name="Lim J.S."/>
            <person name="Lee Y.H."/>
            <person name="Choi D."/>
        </authorList>
    </citation>
    <scope>NUCLEOTIDE SEQUENCE [LARGE SCALE GENOMIC DNA]</scope>
    <source>
        <strain evidence="3">cv. CM334</strain>
    </source>
</reference>
<dbReference type="GO" id="GO:0000398">
    <property type="term" value="P:mRNA splicing, via spliceosome"/>
    <property type="evidence" value="ECO:0000318"/>
    <property type="project" value="GO_Central"/>
</dbReference>
<dbReference type="InterPro" id="IPR036070">
    <property type="entry name" value="Nop_dom_sf"/>
</dbReference>
<dbReference type="PANTHER" id="PTHR13904:SF3">
    <property type="entry name" value="NOP DOMAIN-CONTAINING PROTEIN"/>
    <property type="match status" value="1"/>
</dbReference>
<dbReference type="Pfam" id="PF01798">
    <property type="entry name" value="Nop"/>
    <property type="match status" value="1"/>
</dbReference>
<evidence type="ECO:0000313" key="2">
    <source>
        <dbReference type="EMBL" id="PHT89059.1"/>
    </source>
</evidence>
<dbReference type="GO" id="GO:0046540">
    <property type="term" value="C:U4/U6 x U5 tri-snRNP complex"/>
    <property type="evidence" value="ECO:0007669"/>
    <property type="project" value="InterPro"/>
</dbReference>
<proteinExistence type="predicted"/>
<comment type="caution">
    <text evidence="2">The sequence shown here is derived from an EMBL/GenBank/DDBJ whole genome shotgun (WGS) entry which is preliminary data.</text>
</comment>
<reference evidence="2 3" key="2">
    <citation type="journal article" date="2017" name="Genome Biol.">
        <title>New reference genome sequences of hot pepper reveal the massive evolution of plant disease-resistance genes by retroduplication.</title>
        <authorList>
            <person name="Kim S."/>
            <person name="Park J."/>
            <person name="Yeom S.I."/>
            <person name="Kim Y.M."/>
            <person name="Seo E."/>
            <person name="Kim K.T."/>
            <person name="Kim M.S."/>
            <person name="Lee J.M."/>
            <person name="Cheong K."/>
            <person name="Shin H.S."/>
            <person name="Kim S.B."/>
            <person name="Han K."/>
            <person name="Lee J."/>
            <person name="Park M."/>
            <person name="Lee H.A."/>
            <person name="Lee H.Y."/>
            <person name="Lee Y."/>
            <person name="Oh S."/>
            <person name="Lee J.H."/>
            <person name="Choi E."/>
            <person name="Choi E."/>
            <person name="Lee S.E."/>
            <person name="Jeon J."/>
            <person name="Kim H."/>
            <person name="Choi G."/>
            <person name="Song H."/>
            <person name="Lee J."/>
            <person name="Lee S.C."/>
            <person name="Kwon J.K."/>
            <person name="Lee H.Y."/>
            <person name="Koo N."/>
            <person name="Hong Y."/>
            <person name="Kim R.W."/>
            <person name="Kang W.H."/>
            <person name="Huh J.H."/>
            <person name="Kang B.C."/>
            <person name="Yang T.J."/>
            <person name="Lee Y.H."/>
            <person name="Bennetzen J.L."/>
            <person name="Choi D."/>
        </authorList>
    </citation>
    <scope>NUCLEOTIDE SEQUENCE [LARGE SCALE GENOMIC DNA]</scope>
    <source>
        <strain evidence="3">cv. CM334</strain>
    </source>
</reference>
<feature type="domain" description="NOSIC" evidence="1">
    <location>
        <begin position="78"/>
        <end position="130"/>
    </location>
</feature>
<dbReference type="PANTHER" id="PTHR13904">
    <property type="entry name" value="PRE-MRNA SPLICING FACTOR PRP31"/>
    <property type="match status" value="1"/>
</dbReference>
<keyword evidence="3" id="KW-1185">Reference proteome</keyword>
<dbReference type="GO" id="GO:0000244">
    <property type="term" value="P:spliceosomal tri-snRNP complex assembly"/>
    <property type="evidence" value="ECO:0007669"/>
    <property type="project" value="InterPro"/>
</dbReference>
<sequence>MDELDELDDNTIDVHKNMEKDGYGKLAFNHHDEYDLDNVLMLQKSCHYIDIMHKVEDALFFANKGDALLEEDDPEYKLIVHCNALSVDTEDEIDIIHNFIRNKYRLEFFELDSLVNYPINYGRVIKRTDNEMDLTLVDLQGLLTSIIIMIVTVTTSTISGKPLSGHVLERTLEACDKILDLDSLNMTVLDFVESLRRHWPSNVSVW</sequence>
<dbReference type="STRING" id="4072.A0A2G3A495"/>
<evidence type="ECO:0000313" key="3">
    <source>
        <dbReference type="Proteomes" id="UP000222542"/>
    </source>
</evidence>
<accession>A0A2G3A495</accession>
<dbReference type="GO" id="GO:0071011">
    <property type="term" value="C:precatalytic spliceosome"/>
    <property type="evidence" value="ECO:0000318"/>
    <property type="project" value="GO_Central"/>
</dbReference>
<organism evidence="2 3">
    <name type="scientific">Capsicum annuum</name>
    <name type="common">Capsicum pepper</name>
    <dbReference type="NCBI Taxonomy" id="4072"/>
    <lineage>
        <taxon>Eukaryota</taxon>
        <taxon>Viridiplantae</taxon>
        <taxon>Streptophyta</taxon>
        <taxon>Embryophyta</taxon>
        <taxon>Tracheophyta</taxon>
        <taxon>Spermatophyta</taxon>
        <taxon>Magnoliopsida</taxon>
        <taxon>eudicotyledons</taxon>
        <taxon>Gunneridae</taxon>
        <taxon>Pentapetalae</taxon>
        <taxon>asterids</taxon>
        <taxon>lamiids</taxon>
        <taxon>Solanales</taxon>
        <taxon>Solanaceae</taxon>
        <taxon>Solanoideae</taxon>
        <taxon>Capsiceae</taxon>
        <taxon>Capsicum</taxon>
    </lineage>
</organism>
<dbReference type="FunFam" id="1.10.287.4070:FF:000003">
    <property type="entry name" value="U4/U6 small nuclear ribonucleoprotein PRP31"/>
    <property type="match status" value="1"/>
</dbReference>
<dbReference type="AlphaFoldDB" id="A0A2G3A495"/>
<dbReference type="InterPro" id="IPR002687">
    <property type="entry name" value="Nop_dom"/>
</dbReference>
<name>A0A2G3A495_CAPAN</name>
<dbReference type="Gramene" id="PHT89059">
    <property type="protein sequence ID" value="PHT89059"/>
    <property type="gene ID" value="T459_04172"/>
</dbReference>
<dbReference type="InterPro" id="IPR012976">
    <property type="entry name" value="NOSIC"/>
</dbReference>
<dbReference type="EMBL" id="AYRZ02000002">
    <property type="protein sequence ID" value="PHT89059.1"/>
    <property type="molecule type" value="Genomic_DNA"/>
</dbReference>
<dbReference type="InterPro" id="IPR027105">
    <property type="entry name" value="Prp31"/>
</dbReference>
<protein>
    <recommendedName>
        <fullName evidence="1">NOSIC domain-containing protein</fullName>
    </recommendedName>
</protein>
<dbReference type="SUPFAM" id="SSF89124">
    <property type="entry name" value="Nop domain"/>
    <property type="match status" value="1"/>
</dbReference>
<gene>
    <name evidence="2" type="ORF">T459_04172</name>
</gene>
<dbReference type="Proteomes" id="UP000222542">
    <property type="component" value="Unassembled WGS sequence"/>
</dbReference>
<evidence type="ECO:0000259" key="1">
    <source>
        <dbReference type="SMART" id="SM00931"/>
    </source>
</evidence>
<dbReference type="GO" id="GO:0005687">
    <property type="term" value="C:U4 snRNP"/>
    <property type="evidence" value="ECO:0000318"/>
    <property type="project" value="GO_Central"/>
</dbReference>
<dbReference type="OMA" id="DPEYDQQ"/>